<keyword evidence="1" id="KW-0600">Photoreceptor protein</keyword>
<dbReference type="PANTHER" id="PTHR43065">
    <property type="entry name" value="SENSOR HISTIDINE KINASE"/>
    <property type="match status" value="1"/>
</dbReference>
<dbReference type="GO" id="GO:0006355">
    <property type="term" value="P:regulation of DNA-templated transcription"/>
    <property type="evidence" value="ECO:0007669"/>
    <property type="project" value="InterPro"/>
</dbReference>
<protein>
    <submittedName>
        <fullName evidence="6">GAF domain-containing protein</fullName>
    </submittedName>
</protein>
<dbReference type="InterPro" id="IPR016132">
    <property type="entry name" value="Phyto_chromo_attachment"/>
</dbReference>
<gene>
    <name evidence="6" type="ORF">G3480_11070</name>
</gene>
<dbReference type="InterPro" id="IPR035965">
    <property type="entry name" value="PAS-like_dom_sf"/>
</dbReference>
<dbReference type="InterPro" id="IPR013515">
    <property type="entry name" value="Phytochrome_cen-reg"/>
</dbReference>
<reference evidence="7" key="1">
    <citation type="journal article" date="2020" name="Microbiol. Resour. Announc.">
        <title>Draft Genome Sequences of Thiorhodococcus mannitoliphagus and Thiorhodococcus minor, Purple Sulfur Photosynthetic Bacteria in the Gammaproteobacterial Family Chromatiaceae.</title>
        <authorList>
            <person name="Aviles F.A."/>
            <person name="Meyer T.E."/>
            <person name="Kyndt J.A."/>
        </authorList>
    </citation>
    <scope>NUCLEOTIDE SEQUENCE [LARGE SCALE GENOMIC DNA]</scope>
    <source>
        <strain evidence="7">DSM 18266</strain>
    </source>
</reference>
<dbReference type="InterPro" id="IPR013654">
    <property type="entry name" value="PAS_2"/>
</dbReference>
<dbReference type="Pfam" id="PF08446">
    <property type="entry name" value="PAS_2"/>
    <property type="match status" value="1"/>
</dbReference>
<evidence type="ECO:0000256" key="4">
    <source>
        <dbReference type="ARBA" id="ARBA00023170"/>
    </source>
</evidence>
<evidence type="ECO:0000256" key="1">
    <source>
        <dbReference type="ARBA" id="ARBA00022543"/>
    </source>
</evidence>
<dbReference type="InterPro" id="IPR001294">
    <property type="entry name" value="Phytochrome"/>
</dbReference>
<keyword evidence="2" id="KW-0716">Sensory transduction</keyword>
<keyword evidence="7" id="KW-1185">Reference proteome</keyword>
<dbReference type="SUPFAM" id="SSF55785">
    <property type="entry name" value="PYP-like sensor domain (PAS domain)"/>
    <property type="match status" value="1"/>
</dbReference>
<dbReference type="Pfam" id="PF01590">
    <property type="entry name" value="GAF"/>
    <property type="match status" value="1"/>
</dbReference>
<name>A0A6P1DRH0_9GAMM</name>
<evidence type="ECO:0000259" key="5">
    <source>
        <dbReference type="PROSITE" id="PS50046"/>
    </source>
</evidence>
<dbReference type="InterPro" id="IPR043150">
    <property type="entry name" value="Phytochrome_PHY_sf"/>
</dbReference>
<proteinExistence type="predicted"/>
<dbReference type="Gene3D" id="3.30.450.20">
    <property type="entry name" value="PAS domain"/>
    <property type="match status" value="1"/>
</dbReference>
<evidence type="ECO:0000313" key="7">
    <source>
        <dbReference type="Proteomes" id="UP000471640"/>
    </source>
</evidence>
<keyword evidence="4" id="KW-0675">Receptor</keyword>
<accession>A0A6P1DRH0</accession>
<evidence type="ECO:0000256" key="3">
    <source>
        <dbReference type="ARBA" id="ARBA00022991"/>
    </source>
</evidence>
<keyword evidence="3" id="KW-0157">Chromophore</keyword>
<dbReference type="PROSITE" id="PS50046">
    <property type="entry name" value="PHYTOCHROME_2"/>
    <property type="match status" value="1"/>
</dbReference>
<dbReference type="EMBL" id="JAAIJR010000038">
    <property type="protein sequence ID" value="NEX20847.1"/>
    <property type="molecule type" value="Genomic_DNA"/>
</dbReference>
<dbReference type="SUPFAM" id="SSF55781">
    <property type="entry name" value="GAF domain-like"/>
    <property type="match status" value="2"/>
</dbReference>
<organism evidence="6 7">
    <name type="scientific">Thiorhodococcus mannitoliphagus</name>
    <dbReference type="NCBI Taxonomy" id="329406"/>
    <lineage>
        <taxon>Bacteria</taxon>
        <taxon>Pseudomonadati</taxon>
        <taxon>Pseudomonadota</taxon>
        <taxon>Gammaproteobacteria</taxon>
        <taxon>Chromatiales</taxon>
        <taxon>Chromatiaceae</taxon>
        <taxon>Thiorhodococcus</taxon>
    </lineage>
</organism>
<reference evidence="6 7" key="2">
    <citation type="submission" date="2020-02" db="EMBL/GenBank/DDBJ databases">
        <title>Genome sequences of Thiorhodococcus mannitoliphagus and Thiorhodococcus minor, purple sulfur photosynthetic bacteria in the gammaproteobacterial family, Chromatiaceae.</title>
        <authorList>
            <person name="Aviles F.A."/>
            <person name="Meyer T.E."/>
            <person name="Kyndt J.A."/>
        </authorList>
    </citation>
    <scope>NUCLEOTIDE SEQUENCE [LARGE SCALE GENOMIC DNA]</scope>
    <source>
        <strain evidence="6 7">DSM 18266</strain>
    </source>
</reference>
<dbReference type="AlphaFoldDB" id="A0A6P1DRH0"/>
<dbReference type="InterPro" id="IPR003018">
    <property type="entry name" value="GAF"/>
</dbReference>
<dbReference type="Gene3D" id="3.30.450.270">
    <property type="match status" value="1"/>
</dbReference>
<comment type="caution">
    <text evidence="6">The sequence shown here is derived from an EMBL/GenBank/DDBJ whole genome shotgun (WGS) entry which is preliminary data.</text>
</comment>
<dbReference type="Pfam" id="PF00360">
    <property type="entry name" value="PHY"/>
    <property type="match status" value="1"/>
</dbReference>
<dbReference type="InterPro" id="IPR029016">
    <property type="entry name" value="GAF-like_dom_sf"/>
</dbReference>
<dbReference type="GO" id="GO:0009881">
    <property type="term" value="F:photoreceptor activity"/>
    <property type="evidence" value="ECO:0007669"/>
    <property type="project" value="UniProtKB-KW"/>
</dbReference>
<dbReference type="Proteomes" id="UP000471640">
    <property type="component" value="Unassembled WGS sequence"/>
</dbReference>
<dbReference type="GO" id="GO:0009584">
    <property type="term" value="P:detection of visible light"/>
    <property type="evidence" value="ECO:0007669"/>
    <property type="project" value="InterPro"/>
</dbReference>
<dbReference type="RefSeq" id="WP_164653956.1">
    <property type="nucleotide sequence ID" value="NZ_JAAIJR010000038.1"/>
</dbReference>
<sequence length="525" mass="58119">MSELSLQGFLAECEREQLHLAQSIQPFGCLIGGQSGDSRICFVSANVEEWTGHSADALLGHPFSNFLPDFPPKTELADVAATPDAWMQPTPEKRLYPKLLTGPSGDLDGLLSCNASNWLLELEASLPPTLEREAYRLVPHRLYRMPYTEHDWIAQCQYLADELRAVTGFERVMIYRFRPDGCGEVISESLADTLPPYLGLRYPASDIPQIARQLYLSNRHRQIPDVESTTVPILSHQGALADLSLADLRAVSPVHVQYLKNMGVTASLSFSIILSGQLWGLVACYNSTPSNLHLAVRERCAEMTQVFTLSIGGYQSTRRLLELSESDQDVADLIEALRLAHAGQAFIPEASMDRGEHLGPTLGRSLLSLVGAAGATLIEGNSIYSFGSAPERDAVREVYQWLCEQHEAPLFATDALSKHYEPAAAFVSRASGLLAVRIRQSEDSAASAFLWWRPEQPQCVHWAGDPRKSAMFDAQSNTLSPRSSFERWIETTSGHAEPWTDADLLRAKKFRSLVLRDLNASLLRA</sequence>
<evidence type="ECO:0000256" key="2">
    <source>
        <dbReference type="ARBA" id="ARBA00022606"/>
    </source>
</evidence>
<evidence type="ECO:0000313" key="6">
    <source>
        <dbReference type="EMBL" id="NEX20847.1"/>
    </source>
</evidence>
<feature type="domain" description="Phytochrome chromophore attachment site" evidence="5">
    <location>
        <begin position="156"/>
        <end position="310"/>
    </location>
</feature>
<dbReference type="PANTHER" id="PTHR43065:SF42">
    <property type="entry name" value="TWO-COMPONENT SENSOR PPRA"/>
    <property type="match status" value="1"/>
</dbReference>
<dbReference type="Gene3D" id="3.30.450.40">
    <property type="match status" value="1"/>
</dbReference>
<dbReference type="PRINTS" id="PR01033">
    <property type="entry name" value="PHYTOCHROME"/>
</dbReference>
<dbReference type="SMART" id="SM00065">
    <property type="entry name" value="GAF"/>
    <property type="match status" value="1"/>
</dbReference>